<gene>
    <name evidence="1" type="ORF">DGI_0867</name>
</gene>
<dbReference type="PROSITE" id="PS51257">
    <property type="entry name" value="PROKAR_LIPOPROTEIN"/>
    <property type="match status" value="1"/>
</dbReference>
<name>T2G847_MEGG1</name>
<dbReference type="Proteomes" id="UP000016587">
    <property type="component" value="Chromosome"/>
</dbReference>
<sequence length="162" mass="17346">MKTCLMGLVLSVAIIAGGCSLLEKSESTSPAGSSAPPPPPMDNYYDFNDVAVPQEMNLQLSDSFILETPSARTGVMTFTGKVDANSLRNYYAHTMTKDGWTLKSAIKSNKSILLFEKPGKYAVVIITDGTLRTRLEIWVTPEAGAIGETGFTPTGQGSALTY</sequence>
<reference evidence="1 2" key="1">
    <citation type="journal article" date="2013" name="J. Bacteriol.">
        <title>Roles of HynAB and Ech, the only two hydrogenases found in the model sulfate reducer Desulfovibrio gigas.</title>
        <authorList>
            <person name="Morais-Silva F.O."/>
            <person name="Santos C.I."/>
            <person name="Rodrigues R."/>
            <person name="Pereira I.A."/>
            <person name="Rodrigues-Pousada C."/>
        </authorList>
    </citation>
    <scope>NUCLEOTIDE SEQUENCE [LARGE SCALE GENOMIC DNA]</scope>
    <source>
        <strain evidence="2">ATCC 19364 / DSM 1382 / NCIMB 9332 / VKM B-1759</strain>
    </source>
</reference>
<dbReference type="eggNOG" id="ENOG5032BCF">
    <property type="taxonomic scope" value="Bacteria"/>
</dbReference>
<proteinExistence type="predicted"/>
<dbReference type="KEGG" id="dgg:DGI_0867"/>
<evidence type="ECO:0000313" key="1">
    <source>
        <dbReference type="EMBL" id="AGW12760.1"/>
    </source>
</evidence>
<dbReference type="RefSeq" id="WP_021759455.1">
    <property type="nucleotide sequence ID" value="NC_022444.1"/>
</dbReference>
<dbReference type="STRING" id="1121448.DGI_0867"/>
<protein>
    <submittedName>
        <fullName evidence="1">Putative lipoprotein</fullName>
    </submittedName>
</protein>
<dbReference type="PATRIC" id="fig|1121448.10.peg.867"/>
<keyword evidence="1" id="KW-0449">Lipoprotein</keyword>
<reference evidence="2" key="2">
    <citation type="submission" date="2013-07" db="EMBL/GenBank/DDBJ databases">
        <authorList>
            <person name="Morais-Silva F.O."/>
            <person name="Rezende A.M."/>
            <person name="Pimentel C."/>
            <person name="Resende D.M."/>
            <person name="Santos C.I."/>
            <person name="Clemente C."/>
            <person name="de Oliveira L.M."/>
            <person name="da Silva S.M."/>
            <person name="Costa D.A."/>
            <person name="Varela-Raposo A."/>
            <person name="Horacio E.C.A."/>
            <person name="Matos M."/>
            <person name="Flores O."/>
            <person name="Ruiz J.C."/>
            <person name="Rodrigues-Pousada C."/>
        </authorList>
    </citation>
    <scope>NUCLEOTIDE SEQUENCE [LARGE SCALE GENOMIC DNA]</scope>
    <source>
        <strain evidence="2">ATCC 19364 / DSM 1382 / NCIMB 9332 / VKM B-1759</strain>
    </source>
</reference>
<dbReference type="EMBL" id="CP006585">
    <property type="protein sequence ID" value="AGW12760.1"/>
    <property type="molecule type" value="Genomic_DNA"/>
</dbReference>
<evidence type="ECO:0000313" key="2">
    <source>
        <dbReference type="Proteomes" id="UP000016587"/>
    </source>
</evidence>
<accession>T2G847</accession>
<organism evidence="1 2">
    <name type="scientific">Megalodesulfovibrio gigas (strain ATCC 19364 / DSM 1382 / NCIMB 9332 / VKM B-1759)</name>
    <name type="common">Desulfovibrio gigas</name>
    <dbReference type="NCBI Taxonomy" id="1121448"/>
    <lineage>
        <taxon>Bacteria</taxon>
        <taxon>Pseudomonadati</taxon>
        <taxon>Thermodesulfobacteriota</taxon>
        <taxon>Desulfovibrionia</taxon>
        <taxon>Desulfovibrionales</taxon>
        <taxon>Desulfovibrionaceae</taxon>
        <taxon>Megalodesulfovibrio</taxon>
    </lineage>
</organism>
<keyword evidence="2" id="KW-1185">Reference proteome</keyword>
<dbReference type="HOGENOM" id="CLU_127047_0_0_7"/>
<dbReference type="OrthoDB" id="9794844at2"/>
<dbReference type="AlphaFoldDB" id="T2G847"/>